<dbReference type="EMBL" id="AMGX01000031">
    <property type="protein sequence ID" value="EXJ59485.1"/>
    <property type="molecule type" value="Genomic_DNA"/>
</dbReference>
<name>W9W3B0_9EURO</name>
<accession>W9W3B0</accession>
<gene>
    <name evidence="1" type="ORF">A1O5_12110</name>
</gene>
<dbReference type="OrthoDB" id="3540486at2759"/>
<dbReference type="Proteomes" id="UP000019471">
    <property type="component" value="Unassembled WGS sequence"/>
</dbReference>
<reference evidence="1 2" key="1">
    <citation type="submission" date="2013-03" db="EMBL/GenBank/DDBJ databases">
        <title>The Genome Sequence of Cladophialophora psammophila CBS 110553.</title>
        <authorList>
            <consortium name="The Broad Institute Genomics Platform"/>
            <person name="Cuomo C."/>
            <person name="de Hoog S."/>
            <person name="Gorbushina A."/>
            <person name="Walker B."/>
            <person name="Young S.K."/>
            <person name="Zeng Q."/>
            <person name="Gargeya S."/>
            <person name="Fitzgerald M."/>
            <person name="Haas B."/>
            <person name="Abouelleil A."/>
            <person name="Allen A.W."/>
            <person name="Alvarado L."/>
            <person name="Arachchi H.M."/>
            <person name="Berlin A.M."/>
            <person name="Chapman S.B."/>
            <person name="Gainer-Dewar J."/>
            <person name="Goldberg J."/>
            <person name="Griggs A."/>
            <person name="Gujja S."/>
            <person name="Hansen M."/>
            <person name="Howarth C."/>
            <person name="Imamovic A."/>
            <person name="Ireland A."/>
            <person name="Larimer J."/>
            <person name="McCowan C."/>
            <person name="Murphy C."/>
            <person name="Pearson M."/>
            <person name="Poon T.W."/>
            <person name="Priest M."/>
            <person name="Roberts A."/>
            <person name="Saif S."/>
            <person name="Shea T."/>
            <person name="Sisk P."/>
            <person name="Sykes S."/>
            <person name="Wortman J."/>
            <person name="Nusbaum C."/>
            <person name="Birren B."/>
        </authorList>
    </citation>
    <scope>NUCLEOTIDE SEQUENCE [LARGE SCALE GENOMIC DNA]</scope>
    <source>
        <strain evidence="1 2">CBS 110553</strain>
    </source>
</reference>
<comment type="caution">
    <text evidence="1">The sequence shown here is derived from an EMBL/GenBank/DDBJ whole genome shotgun (WGS) entry which is preliminary data.</text>
</comment>
<dbReference type="HOGENOM" id="CLU_1156279_0_0_1"/>
<keyword evidence="2" id="KW-1185">Reference proteome</keyword>
<dbReference type="PANTHER" id="PTHR42085:SF1">
    <property type="entry name" value="F-BOX DOMAIN-CONTAINING PROTEIN"/>
    <property type="match status" value="1"/>
</dbReference>
<organism evidence="1 2">
    <name type="scientific">Cladophialophora psammophila CBS 110553</name>
    <dbReference type="NCBI Taxonomy" id="1182543"/>
    <lineage>
        <taxon>Eukaryota</taxon>
        <taxon>Fungi</taxon>
        <taxon>Dikarya</taxon>
        <taxon>Ascomycota</taxon>
        <taxon>Pezizomycotina</taxon>
        <taxon>Eurotiomycetes</taxon>
        <taxon>Chaetothyriomycetidae</taxon>
        <taxon>Chaetothyriales</taxon>
        <taxon>Herpotrichiellaceae</taxon>
        <taxon>Cladophialophora</taxon>
    </lineage>
</organism>
<evidence type="ECO:0000313" key="2">
    <source>
        <dbReference type="Proteomes" id="UP000019471"/>
    </source>
</evidence>
<evidence type="ECO:0000313" key="1">
    <source>
        <dbReference type="EMBL" id="EXJ59485.1"/>
    </source>
</evidence>
<proteinExistence type="predicted"/>
<dbReference type="AlphaFoldDB" id="W9W3B0"/>
<dbReference type="RefSeq" id="XP_007750869.1">
    <property type="nucleotide sequence ID" value="XM_007752679.1"/>
</dbReference>
<dbReference type="InterPro" id="IPR038883">
    <property type="entry name" value="AN11006-like"/>
</dbReference>
<dbReference type="GeneID" id="19196796"/>
<protein>
    <submittedName>
        <fullName evidence="1">Uncharacterized protein</fullName>
    </submittedName>
</protein>
<sequence>MISPLLTLPYELRLQIWRLVLGPTEVQPCKCPSKPGTCKFNHPGSCCEGFDVDICCDNRLLRACRQIHDEVRPLLTPPKLFIVCNGLCMESLFLGIQSPHRRWIKRVRVDLYVGELTQNALSGLSGQELLQRAETCCGPIVQSALKCQGVGCLLDVAISEGSNAYVIGAIDAIDAIAQRLPTIGQAHALCKLAQATLYKRQDKWGSGGWPDFSVSSFFDLHRGNRISITPSKDLGPSTAF</sequence>
<dbReference type="PANTHER" id="PTHR42085">
    <property type="entry name" value="F-BOX DOMAIN-CONTAINING PROTEIN"/>
    <property type="match status" value="1"/>
</dbReference>